<dbReference type="Pfam" id="PF06682">
    <property type="entry name" value="SARAF"/>
    <property type="match status" value="1"/>
</dbReference>
<feature type="region of interest" description="Disordered" evidence="14">
    <location>
        <begin position="241"/>
        <end position="297"/>
    </location>
</feature>
<feature type="signal peptide" evidence="16">
    <location>
        <begin position="1"/>
        <end position="27"/>
    </location>
</feature>
<dbReference type="EMBL" id="FQ311443">
    <property type="protein sequence ID" value="CBQ71277.1"/>
    <property type="molecule type" value="Genomic_DNA"/>
</dbReference>
<keyword evidence="18" id="KW-1185">Reference proteome</keyword>
<comment type="similarity">
    <text evidence="2">Belongs to the SARAF family.</text>
</comment>
<proteinExistence type="inferred from homology"/>
<keyword evidence="11" id="KW-0406">Ion transport</keyword>
<evidence type="ECO:0000256" key="7">
    <source>
        <dbReference type="ARBA" id="ARBA00022729"/>
    </source>
</evidence>
<dbReference type="eggNOG" id="ENOG502QT6Y">
    <property type="taxonomic scope" value="Eukaryota"/>
</dbReference>
<evidence type="ECO:0000256" key="15">
    <source>
        <dbReference type="SAM" id="Phobius"/>
    </source>
</evidence>
<dbReference type="AlphaFoldDB" id="E6ZVX0"/>
<evidence type="ECO:0000256" key="12">
    <source>
        <dbReference type="ARBA" id="ARBA00023136"/>
    </source>
</evidence>
<dbReference type="PANTHER" id="PTHR15929">
    <property type="entry name" value="STORE-OPERATED CALCIUM ENTRY-ASSOCIATED REGULATORY FACTOR"/>
    <property type="match status" value="1"/>
</dbReference>
<dbReference type="GO" id="GO:2001256">
    <property type="term" value="P:regulation of store-operated calcium entry"/>
    <property type="evidence" value="ECO:0007669"/>
    <property type="project" value="InterPro"/>
</dbReference>
<dbReference type="VEuPathDB" id="FungiDB:sr16624"/>
<accession>E6ZVX0</accession>
<evidence type="ECO:0000256" key="13">
    <source>
        <dbReference type="ARBA" id="ARBA00031116"/>
    </source>
</evidence>
<keyword evidence="6 15" id="KW-0812">Transmembrane</keyword>
<keyword evidence="12 15" id="KW-0472">Membrane</keyword>
<evidence type="ECO:0000256" key="3">
    <source>
        <dbReference type="ARBA" id="ARBA00016584"/>
    </source>
</evidence>
<dbReference type="GO" id="GO:0006816">
    <property type="term" value="P:calcium ion transport"/>
    <property type="evidence" value="ECO:0007669"/>
    <property type="project" value="UniProtKB-KW"/>
</dbReference>
<keyword evidence="7 16" id="KW-0732">Signal</keyword>
<comment type="subcellular location">
    <subcellularLocation>
        <location evidence="1">Endoplasmic reticulum membrane</location>
        <topology evidence="1">Single-pass type I membrane protein</topology>
    </subcellularLocation>
</comment>
<keyword evidence="4" id="KW-0813">Transport</keyword>
<evidence type="ECO:0000256" key="14">
    <source>
        <dbReference type="SAM" id="MobiDB-lite"/>
    </source>
</evidence>
<evidence type="ECO:0000256" key="16">
    <source>
        <dbReference type="SAM" id="SignalP"/>
    </source>
</evidence>
<feature type="compositionally biased region" description="Pro residues" evidence="14">
    <location>
        <begin position="206"/>
        <end position="217"/>
    </location>
</feature>
<keyword evidence="9" id="KW-0106">Calcium</keyword>
<feature type="region of interest" description="Disordered" evidence="14">
    <location>
        <begin position="184"/>
        <end position="227"/>
    </location>
</feature>
<gene>
    <name evidence="17" type="ORF">sr16624</name>
</gene>
<sequence>MVHLAAMQRRAALLGAVLLALLSAASGYTPNAQYYGAGRRVAMSSIETLTFYAGRRTAFRRTSALPQLTCVGSMCARYQPDVVQCTAMGDAQWKCSADLPRTMRLGRVEVSCEGYDYAQDPYVLKDSCALEYHLLPSGTGPDDPWRTYQRGAWGDKVLDALFQLVFWSVLAVIVVSFVRAIRGGGTRGNSPSTGGGGGGGWWPGSSYPPPPPPYTPKPEPDASSSWTPGFWTGLGLGGLAATAASSSRRRQPNFTHDPPFNAYAGGSTARRRPWDDSSPTSSSAWRESTGFGGTRNR</sequence>
<evidence type="ECO:0000313" key="17">
    <source>
        <dbReference type="EMBL" id="CBQ71277.1"/>
    </source>
</evidence>
<evidence type="ECO:0000256" key="9">
    <source>
        <dbReference type="ARBA" id="ARBA00022837"/>
    </source>
</evidence>
<evidence type="ECO:0000256" key="5">
    <source>
        <dbReference type="ARBA" id="ARBA00022568"/>
    </source>
</evidence>
<dbReference type="OrthoDB" id="20303at2759"/>
<evidence type="ECO:0000256" key="1">
    <source>
        <dbReference type="ARBA" id="ARBA00004115"/>
    </source>
</evidence>
<dbReference type="HOGENOM" id="CLU_046802_1_1_1"/>
<feature type="transmembrane region" description="Helical" evidence="15">
    <location>
        <begin position="160"/>
        <end position="181"/>
    </location>
</feature>
<evidence type="ECO:0000256" key="2">
    <source>
        <dbReference type="ARBA" id="ARBA00006833"/>
    </source>
</evidence>
<evidence type="ECO:0000256" key="11">
    <source>
        <dbReference type="ARBA" id="ARBA00023065"/>
    </source>
</evidence>
<feature type="chain" id="PRO_5003216952" description="Store-operated calcium entry-associated regulatory factor" evidence="16">
    <location>
        <begin position="28"/>
        <end position="297"/>
    </location>
</feature>
<feature type="compositionally biased region" description="Gly residues" evidence="14">
    <location>
        <begin position="184"/>
        <end position="202"/>
    </location>
</feature>
<dbReference type="InterPro" id="IPR009567">
    <property type="entry name" value="SARAF"/>
</dbReference>
<evidence type="ECO:0000256" key="4">
    <source>
        <dbReference type="ARBA" id="ARBA00022448"/>
    </source>
</evidence>
<keyword evidence="10 15" id="KW-1133">Transmembrane helix</keyword>
<evidence type="ECO:0000256" key="10">
    <source>
        <dbReference type="ARBA" id="ARBA00022989"/>
    </source>
</evidence>
<name>E6ZVX0_SPORE</name>
<evidence type="ECO:0000256" key="8">
    <source>
        <dbReference type="ARBA" id="ARBA00022824"/>
    </source>
</evidence>
<feature type="compositionally biased region" description="Polar residues" evidence="14">
    <location>
        <begin position="277"/>
        <end position="286"/>
    </location>
</feature>
<evidence type="ECO:0000256" key="6">
    <source>
        <dbReference type="ARBA" id="ARBA00022692"/>
    </source>
</evidence>
<dbReference type="GO" id="GO:0005789">
    <property type="term" value="C:endoplasmic reticulum membrane"/>
    <property type="evidence" value="ECO:0007669"/>
    <property type="project" value="UniProtKB-SubCell"/>
</dbReference>
<organism evidence="17 18">
    <name type="scientific">Sporisorium reilianum (strain SRZ2)</name>
    <name type="common">Maize head smut fungus</name>
    <dbReference type="NCBI Taxonomy" id="999809"/>
    <lineage>
        <taxon>Eukaryota</taxon>
        <taxon>Fungi</taxon>
        <taxon>Dikarya</taxon>
        <taxon>Basidiomycota</taxon>
        <taxon>Ustilaginomycotina</taxon>
        <taxon>Ustilaginomycetes</taxon>
        <taxon>Ustilaginales</taxon>
        <taxon>Ustilaginaceae</taxon>
        <taxon>Sporisorium</taxon>
    </lineage>
</organism>
<protein>
    <recommendedName>
        <fullName evidence="3">Store-operated calcium entry-associated regulatory factor</fullName>
    </recommendedName>
    <alternativeName>
        <fullName evidence="13">Transmembrane protein 66</fullName>
    </alternativeName>
</protein>
<dbReference type="PANTHER" id="PTHR15929:SF0">
    <property type="entry name" value="STORE-OPERATED CALCIUM ENTRY-ASSOCIATED REGULATORY FACTOR"/>
    <property type="match status" value="1"/>
</dbReference>
<keyword evidence="5" id="KW-0109">Calcium transport</keyword>
<reference evidence="17 18" key="1">
    <citation type="journal article" date="2010" name="Science">
        <title>Pathogenicity determinants in smut fungi revealed by genome comparison.</title>
        <authorList>
            <person name="Schirawski J."/>
            <person name="Mannhaupt G."/>
            <person name="Muench K."/>
            <person name="Brefort T."/>
            <person name="Schipper K."/>
            <person name="Doehlemann G."/>
            <person name="Di Stasio M."/>
            <person name="Roessel N."/>
            <person name="Mendoza-Mendoza A."/>
            <person name="Pester D."/>
            <person name="Mueller O."/>
            <person name="Winterberg B."/>
            <person name="Meyer E."/>
            <person name="Ghareeb H."/>
            <person name="Wollenberg T."/>
            <person name="Muensterkoetter M."/>
            <person name="Wong P."/>
            <person name="Walter M."/>
            <person name="Stukenbrock E."/>
            <person name="Gueldener U."/>
            <person name="Kahmann R."/>
        </authorList>
    </citation>
    <scope>NUCLEOTIDE SEQUENCE [LARGE SCALE GENOMIC DNA]</scope>
    <source>
        <strain evidence="18">SRZ2</strain>
    </source>
</reference>
<keyword evidence="8" id="KW-0256">Endoplasmic reticulum</keyword>
<dbReference type="Proteomes" id="UP000008867">
    <property type="component" value="Chromosome 21"/>
</dbReference>
<evidence type="ECO:0000313" key="18">
    <source>
        <dbReference type="Proteomes" id="UP000008867"/>
    </source>
</evidence>